<dbReference type="OrthoDB" id="1700726at2759"/>
<sequence>MFEEFFDLKFLKFDRLSLNFCFLICSLILINLILKSNLKISILHPIILGRQSQFSRIRNQSQSPIITCSGATTGSLPCSPKRSINSLYQLLINSDGSFDNLDLQSNLPSDQPFKNLVLFTRQKLESFLNQSIQPNQNLLIYCSNPYAKLLFSLASLTLPFTTILASPNSSGSIPLEIQKVLEPYLSSLSLVIGDTSHEDIKELLGLDYNPKIITIQDLPLWFQNFESFPFKTLDNPTEFQKSKLLIINNDNQSNTKPKAPLVYQFTPDNLLAGITASLGLFPLNDKLNSDDRVALEFDNDNLWGYDMSLAAAALYSGASVAFFNRLKDLADWKPTVLSLQPTTSQTLANQIIQLSQSSFFTKLAIGRKLYALSNGALAGQLSQTVQWLGPKVRAIFTNGPISQAYASLIRACISAPFQRVYSHPSAAGPVLANQPYDFQMLQPLRSHIHCGPPSVNVECKVVNIPEPALINGDAWKGMLSIRGPSIGTELLHEAPQDSSNDKSLIQGGFYQLTQLAQALPNGTIKIHYPSDLGDD</sequence>
<name>A0A9Q3FTS8_9BASI</name>
<dbReference type="AlphaFoldDB" id="A0A9Q3FTS8"/>
<comment type="caution">
    <text evidence="1">The sequence shown here is derived from an EMBL/GenBank/DDBJ whole genome shotgun (WGS) entry which is preliminary data.</text>
</comment>
<proteinExistence type="predicted"/>
<dbReference type="Gene3D" id="3.40.50.12780">
    <property type="entry name" value="N-terminal domain of ligase-like"/>
    <property type="match status" value="1"/>
</dbReference>
<protein>
    <recommendedName>
        <fullName evidence="3">AMP-dependent synthetase/ligase domain-containing protein</fullName>
    </recommendedName>
</protein>
<evidence type="ECO:0000313" key="2">
    <source>
        <dbReference type="Proteomes" id="UP000765509"/>
    </source>
</evidence>
<evidence type="ECO:0008006" key="3">
    <source>
        <dbReference type="Google" id="ProtNLM"/>
    </source>
</evidence>
<reference evidence="1" key="1">
    <citation type="submission" date="2021-03" db="EMBL/GenBank/DDBJ databases">
        <title>Draft genome sequence of rust myrtle Austropuccinia psidii MF-1, a brazilian biotype.</title>
        <authorList>
            <person name="Quecine M.C."/>
            <person name="Pachon D.M.R."/>
            <person name="Bonatelli M.L."/>
            <person name="Correr F.H."/>
            <person name="Franceschini L.M."/>
            <person name="Leite T.F."/>
            <person name="Margarido G.R.A."/>
            <person name="Almeida C.A."/>
            <person name="Ferrarezi J.A."/>
            <person name="Labate C.A."/>
        </authorList>
    </citation>
    <scope>NUCLEOTIDE SEQUENCE</scope>
    <source>
        <strain evidence="1">MF-1</strain>
    </source>
</reference>
<accession>A0A9Q3FTS8</accession>
<keyword evidence="2" id="KW-1185">Reference proteome</keyword>
<gene>
    <name evidence="1" type="ORF">O181_085866</name>
</gene>
<dbReference type="InterPro" id="IPR042099">
    <property type="entry name" value="ANL_N_sf"/>
</dbReference>
<organism evidence="1 2">
    <name type="scientific">Austropuccinia psidii MF-1</name>
    <dbReference type="NCBI Taxonomy" id="1389203"/>
    <lineage>
        <taxon>Eukaryota</taxon>
        <taxon>Fungi</taxon>
        <taxon>Dikarya</taxon>
        <taxon>Basidiomycota</taxon>
        <taxon>Pucciniomycotina</taxon>
        <taxon>Pucciniomycetes</taxon>
        <taxon>Pucciniales</taxon>
        <taxon>Sphaerophragmiaceae</taxon>
        <taxon>Austropuccinia</taxon>
    </lineage>
</organism>
<evidence type="ECO:0000313" key="1">
    <source>
        <dbReference type="EMBL" id="MBW0546151.1"/>
    </source>
</evidence>
<dbReference type="EMBL" id="AVOT02051117">
    <property type="protein sequence ID" value="MBW0546151.1"/>
    <property type="molecule type" value="Genomic_DNA"/>
</dbReference>
<dbReference type="Proteomes" id="UP000765509">
    <property type="component" value="Unassembled WGS sequence"/>
</dbReference>
<dbReference type="SUPFAM" id="SSF56801">
    <property type="entry name" value="Acetyl-CoA synthetase-like"/>
    <property type="match status" value="1"/>
</dbReference>